<organism evidence="2 3">
    <name type="scientific">Clostridium subterminale</name>
    <dbReference type="NCBI Taxonomy" id="1550"/>
    <lineage>
        <taxon>Bacteria</taxon>
        <taxon>Bacillati</taxon>
        <taxon>Bacillota</taxon>
        <taxon>Clostridia</taxon>
        <taxon>Eubacteriales</taxon>
        <taxon>Clostridiaceae</taxon>
        <taxon>Clostridium</taxon>
    </lineage>
</organism>
<accession>A0ABP3W7U7</accession>
<evidence type="ECO:0000313" key="3">
    <source>
        <dbReference type="Proteomes" id="UP001501047"/>
    </source>
</evidence>
<protein>
    <recommendedName>
        <fullName evidence="1">RNA polymerase sigma-70 region 2 domain-containing protein</fullName>
    </recommendedName>
</protein>
<dbReference type="SUPFAM" id="SSF88946">
    <property type="entry name" value="Sigma2 domain of RNA polymerase sigma factors"/>
    <property type="match status" value="1"/>
</dbReference>
<proteinExistence type="predicted"/>
<dbReference type="Proteomes" id="UP001501047">
    <property type="component" value="Unassembled WGS sequence"/>
</dbReference>
<dbReference type="Gene3D" id="1.10.1740.10">
    <property type="match status" value="1"/>
</dbReference>
<evidence type="ECO:0000313" key="2">
    <source>
        <dbReference type="EMBL" id="GAA0778170.1"/>
    </source>
</evidence>
<feature type="domain" description="RNA polymerase sigma-70 region 2" evidence="1">
    <location>
        <begin position="25"/>
        <end position="86"/>
    </location>
</feature>
<dbReference type="Pfam" id="PF04542">
    <property type="entry name" value="Sigma70_r2"/>
    <property type="match status" value="1"/>
</dbReference>
<dbReference type="EMBL" id="BAAACI010000008">
    <property type="protein sequence ID" value="GAA0778170.1"/>
    <property type="molecule type" value="Genomic_DNA"/>
</dbReference>
<evidence type="ECO:0000259" key="1">
    <source>
        <dbReference type="Pfam" id="PF04542"/>
    </source>
</evidence>
<dbReference type="InterPro" id="IPR007627">
    <property type="entry name" value="RNA_pol_sigma70_r2"/>
</dbReference>
<sequence>MKNYDKIQVLVTKSKSGEDTAFEELLKHFKPLIIIQARDIYANGYDLDDLIQIEAIALFKAILAYDATNENFSNYATAAIKNNLKNLTFFRMKS</sequence>
<reference evidence="3" key="1">
    <citation type="journal article" date="2019" name="Int. J. Syst. Evol. Microbiol.">
        <title>The Global Catalogue of Microorganisms (GCM) 10K type strain sequencing project: providing services to taxonomists for standard genome sequencing and annotation.</title>
        <authorList>
            <consortium name="The Broad Institute Genomics Platform"/>
            <consortium name="The Broad Institute Genome Sequencing Center for Infectious Disease"/>
            <person name="Wu L."/>
            <person name="Ma J."/>
        </authorList>
    </citation>
    <scope>NUCLEOTIDE SEQUENCE [LARGE SCALE GENOMIC DNA]</scope>
    <source>
        <strain evidence="3">JCM 1417</strain>
    </source>
</reference>
<comment type="caution">
    <text evidence="2">The sequence shown here is derived from an EMBL/GenBank/DDBJ whole genome shotgun (WGS) entry which is preliminary data.</text>
</comment>
<dbReference type="RefSeq" id="WP_343827792.1">
    <property type="nucleotide sequence ID" value="NZ_BAAACI010000008.1"/>
</dbReference>
<keyword evidence="3" id="KW-1185">Reference proteome</keyword>
<dbReference type="InterPro" id="IPR013325">
    <property type="entry name" value="RNA_pol_sigma_r2"/>
</dbReference>
<gene>
    <name evidence="2" type="ORF">GCM10008908_34590</name>
</gene>
<name>A0ABP3W7U7_CLOSU</name>